<dbReference type="Gene3D" id="1.25.40.20">
    <property type="entry name" value="Ankyrin repeat-containing domain"/>
    <property type="match status" value="1"/>
</dbReference>
<protein>
    <submittedName>
        <fullName evidence="4">Ankyrin repeat protein</fullName>
    </submittedName>
</protein>
<name>A0A432ZZI3_9FUNG</name>
<dbReference type="Pfam" id="PF12796">
    <property type="entry name" value="Ank_2"/>
    <property type="match status" value="1"/>
</dbReference>
<dbReference type="PROSITE" id="PS50297">
    <property type="entry name" value="ANK_REP_REGION"/>
    <property type="match status" value="3"/>
</dbReference>
<dbReference type="AlphaFoldDB" id="A0A432ZZI3"/>
<dbReference type="Proteomes" id="UP000268093">
    <property type="component" value="Unassembled WGS sequence"/>
</dbReference>
<dbReference type="PROSITE" id="PS50088">
    <property type="entry name" value="ANK_REPEAT"/>
    <property type="match status" value="3"/>
</dbReference>
<evidence type="ECO:0000256" key="3">
    <source>
        <dbReference type="PROSITE-ProRule" id="PRU00023"/>
    </source>
</evidence>
<feature type="repeat" description="ANK" evidence="3">
    <location>
        <begin position="66"/>
        <end position="88"/>
    </location>
</feature>
<evidence type="ECO:0000256" key="2">
    <source>
        <dbReference type="ARBA" id="ARBA00023043"/>
    </source>
</evidence>
<dbReference type="SUPFAM" id="SSF48403">
    <property type="entry name" value="Ankyrin repeat"/>
    <property type="match status" value="1"/>
</dbReference>
<dbReference type="Pfam" id="PF00023">
    <property type="entry name" value="Ank"/>
    <property type="match status" value="1"/>
</dbReference>
<feature type="repeat" description="ANK" evidence="3">
    <location>
        <begin position="33"/>
        <end position="65"/>
    </location>
</feature>
<keyword evidence="2 3" id="KW-0040">ANK repeat</keyword>
<dbReference type="SMART" id="SM00248">
    <property type="entry name" value="ANK"/>
    <property type="match status" value="3"/>
</dbReference>
<sequence length="134" mass="14662">MLYQTLHDAVLKGDFKIASMLACEETVNYTDSDGRTAVHIASVKGHIKILQMLIERGASTFEMDGNNNTPLHVAVLNGNVAIVELLLKIPLLPIKAKNKRGSTPYDLAVRSRRASVVKMLLKAGAISCGRYRIT</sequence>
<dbReference type="InterPro" id="IPR002110">
    <property type="entry name" value="Ankyrin_rpt"/>
</dbReference>
<dbReference type="PANTHER" id="PTHR24134:SF9">
    <property type="entry name" value="ANKYRIN REPEAT AND SOCS BOX PROTEIN 8"/>
    <property type="match status" value="1"/>
</dbReference>
<reference evidence="4 5" key="1">
    <citation type="journal article" date="2018" name="New Phytol.">
        <title>Phylogenomics of Endogonaceae and evolution of mycorrhizas within Mucoromycota.</title>
        <authorList>
            <person name="Chang Y."/>
            <person name="Desiro A."/>
            <person name="Na H."/>
            <person name="Sandor L."/>
            <person name="Lipzen A."/>
            <person name="Clum A."/>
            <person name="Barry K."/>
            <person name="Grigoriev I.V."/>
            <person name="Martin F.M."/>
            <person name="Stajich J.E."/>
            <person name="Smith M.E."/>
            <person name="Bonito G."/>
            <person name="Spatafora J.W."/>
        </authorList>
    </citation>
    <scope>NUCLEOTIDE SEQUENCE [LARGE SCALE GENOMIC DNA]</scope>
    <source>
        <strain evidence="4 5">GMNB39</strain>
    </source>
</reference>
<dbReference type="EMBL" id="RBNI01024854">
    <property type="protein sequence ID" value="RUO95901.1"/>
    <property type="molecule type" value="Genomic_DNA"/>
</dbReference>
<keyword evidence="1" id="KW-0677">Repeat</keyword>
<keyword evidence="5" id="KW-1185">Reference proteome</keyword>
<gene>
    <name evidence="4" type="ORF">BC936DRAFT_142985</name>
</gene>
<dbReference type="PANTHER" id="PTHR24134">
    <property type="entry name" value="ANKYRIN REPEAT-CONTAINING PROTEIN DDB_G0279043"/>
    <property type="match status" value="1"/>
</dbReference>
<accession>A0A432ZZI3</accession>
<feature type="repeat" description="ANK" evidence="3">
    <location>
        <begin position="100"/>
        <end position="125"/>
    </location>
</feature>
<dbReference type="OrthoDB" id="341259at2759"/>
<evidence type="ECO:0000256" key="1">
    <source>
        <dbReference type="ARBA" id="ARBA00022737"/>
    </source>
</evidence>
<organism evidence="4 5">
    <name type="scientific">Jimgerdemannia flammicorona</name>
    <dbReference type="NCBI Taxonomy" id="994334"/>
    <lineage>
        <taxon>Eukaryota</taxon>
        <taxon>Fungi</taxon>
        <taxon>Fungi incertae sedis</taxon>
        <taxon>Mucoromycota</taxon>
        <taxon>Mucoromycotina</taxon>
        <taxon>Endogonomycetes</taxon>
        <taxon>Endogonales</taxon>
        <taxon>Endogonaceae</taxon>
        <taxon>Jimgerdemannia</taxon>
    </lineage>
</organism>
<proteinExistence type="predicted"/>
<dbReference type="InterPro" id="IPR036770">
    <property type="entry name" value="Ankyrin_rpt-contain_sf"/>
</dbReference>
<feature type="non-terminal residue" evidence="4">
    <location>
        <position position="134"/>
    </location>
</feature>
<evidence type="ECO:0000313" key="5">
    <source>
        <dbReference type="Proteomes" id="UP000268093"/>
    </source>
</evidence>
<comment type="caution">
    <text evidence="4">The sequence shown here is derived from an EMBL/GenBank/DDBJ whole genome shotgun (WGS) entry which is preliminary data.</text>
</comment>
<evidence type="ECO:0000313" key="4">
    <source>
        <dbReference type="EMBL" id="RUO95901.1"/>
    </source>
</evidence>